<keyword evidence="1" id="KW-0812">Transmembrane</keyword>
<dbReference type="RefSeq" id="XP_046590319.1">
    <property type="nucleotide sequence ID" value="XM_046734363.1"/>
</dbReference>
<organism evidence="3 4">
    <name type="scientific">Neodiprion lecontei</name>
    <name type="common">Redheaded pine sawfly</name>
    <dbReference type="NCBI Taxonomy" id="441921"/>
    <lineage>
        <taxon>Eukaryota</taxon>
        <taxon>Metazoa</taxon>
        <taxon>Ecdysozoa</taxon>
        <taxon>Arthropoda</taxon>
        <taxon>Hexapoda</taxon>
        <taxon>Insecta</taxon>
        <taxon>Pterygota</taxon>
        <taxon>Neoptera</taxon>
        <taxon>Endopterygota</taxon>
        <taxon>Hymenoptera</taxon>
        <taxon>Tenthredinoidea</taxon>
        <taxon>Diprionidae</taxon>
        <taxon>Diprioninae</taxon>
        <taxon>Neodiprion</taxon>
    </lineage>
</organism>
<evidence type="ECO:0000313" key="4">
    <source>
        <dbReference type="RefSeq" id="XP_046590319.1"/>
    </source>
</evidence>
<evidence type="ECO:0000256" key="1">
    <source>
        <dbReference type="SAM" id="Phobius"/>
    </source>
</evidence>
<name>A0ABM3FQM6_NEOLC</name>
<gene>
    <name evidence="4" type="primary">LOC124293462</name>
</gene>
<dbReference type="GeneID" id="124293462"/>
<evidence type="ECO:0000256" key="2">
    <source>
        <dbReference type="SAM" id="SignalP"/>
    </source>
</evidence>
<keyword evidence="1" id="KW-1133">Transmembrane helix</keyword>
<feature type="transmembrane region" description="Helical" evidence="1">
    <location>
        <begin position="96"/>
        <end position="116"/>
    </location>
</feature>
<protein>
    <submittedName>
        <fullName evidence="4">Uncharacterized protein LOC124293462</fullName>
    </submittedName>
</protein>
<accession>A0ABM3FQM6</accession>
<sequence length="162" mass="18009">MLSLCCIYLAFLLSQVSSQETPIEGTAIEENGSPGISGWVEDRAMNFFELFLPENNFVEGRKKKAKLSKYVLPLVVGFLLIKSILLPIALKTLAVLSGKAVILSLMSLILASIVGLKKVAQGSGSANYEVVNVPLSKYRRNEDYRRADPDDDDDLPYKYYRD</sequence>
<keyword evidence="1" id="KW-0472">Membrane</keyword>
<feature type="transmembrane region" description="Helical" evidence="1">
    <location>
        <begin position="70"/>
        <end position="90"/>
    </location>
</feature>
<feature type="chain" id="PRO_5046922841" evidence="2">
    <location>
        <begin position="19"/>
        <end position="162"/>
    </location>
</feature>
<keyword evidence="3" id="KW-1185">Reference proteome</keyword>
<dbReference type="Pfam" id="PF07898">
    <property type="entry name" value="DUF1676"/>
    <property type="match status" value="1"/>
</dbReference>
<keyword evidence="2" id="KW-0732">Signal</keyword>
<dbReference type="Proteomes" id="UP000829291">
    <property type="component" value="Chromosome 1"/>
</dbReference>
<evidence type="ECO:0000313" key="3">
    <source>
        <dbReference type="Proteomes" id="UP000829291"/>
    </source>
</evidence>
<proteinExistence type="predicted"/>
<feature type="signal peptide" evidence="2">
    <location>
        <begin position="1"/>
        <end position="18"/>
    </location>
</feature>
<reference evidence="4" key="1">
    <citation type="submission" date="2025-08" db="UniProtKB">
        <authorList>
            <consortium name="RefSeq"/>
        </authorList>
    </citation>
    <scope>IDENTIFICATION</scope>
    <source>
        <tissue evidence="4">Thorax and Abdomen</tissue>
    </source>
</reference>
<dbReference type="InterPro" id="IPR012464">
    <property type="entry name" value="DUF1676"/>
</dbReference>
<dbReference type="PANTHER" id="PTHR21879">
    <property type="entry name" value="FI03362P-RELATED-RELATED"/>
    <property type="match status" value="1"/>
</dbReference>